<keyword evidence="2" id="KW-1185">Reference proteome</keyword>
<evidence type="ECO:0000313" key="2">
    <source>
        <dbReference type="Proteomes" id="UP001595697"/>
    </source>
</evidence>
<protein>
    <submittedName>
        <fullName evidence="1">Uncharacterized protein</fullName>
    </submittedName>
</protein>
<dbReference type="EMBL" id="JBHSBD010000033">
    <property type="protein sequence ID" value="MFC3968240.1"/>
    <property type="molecule type" value="Genomic_DNA"/>
</dbReference>
<dbReference type="RefSeq" id="WP_377307218.1">
    <property type="nucleotide sequence ID" value="NZ_JBHSBD010000033.1"/>
</dbReference>
<accession>A0ABV8E7U5</accession>
<name>A0ABV8E7U5_9HYPH</name>
<comment type="caution">
    <text evidence="1">The sequence shown here is derived from an EMBL/GenBank/DDBJ whole genome shotgun (WGS) entry which is preliminary data.</text>
</comment>
<dbReference type="Proteomes" id="UP001595697">
    <property type="component" value="Unassembled WGS sequence"/>
</dbReference>
<gene>
    <name evidence="1" type="ORF">ACFOVS_08880</name>
</gene>
<proteinExistence type="predicted"/>
<organism evidence="1 2">
    <name type="scientific">Rhizobium lemnae</name>
    <dbReference type="NCBI Taxonomy" id="1214924"/>
    <lineage>
        <taxon>Bacteria</taxon>
        <taxon>Pseudomonadati</taxon>
        <taxon>Pseudomonadota</taxon>
        <taxon>Alphaproteobacteria</taxon>
        <taxon>Hyphomicrobiales</taxon>
        <taxon>Rhizobiaceae</taxon>
        <taxon>Rhizobium/Agrobacterium group</taxon>
        <taxon>Rhizobium</taxon>
    </lineage>
</organism>
<feature type="non-terminal residue" evidence="1">
    <location>
        <position position="1"/>
    </location>
</feature>
<sequence>LAVQAQRFKPPPLVEVMTFGGVHSSLQRSSTSLDHSAAMDFGHYQRFPKRISGYAPETNAEGIGEKSHAAHRAHRFASAKRQTCPALQMPAGLQGNPTEG</sequence>
<reference evidence="2" key="1">
    <citation type="journal article" date="2019" name="Int. J. Syst. Evol. Microbiol.">
        <title>The Global Catalogue of Microorganisms (GCM) 10K type strain sequencing project: providing services to taxonomists for standard genome sequencing and annotation.</title>
        <authorList>
            <consortium name="The Broad Institute Genomics Platform"/>
            <consortium name="The Broad Institute Genome Sequencing Center for Infectious Disease"/>
            <person name="Wu L."/>
            <person name="Ma J."/>
        </authorList>
    </citation>
    <scope>NUCLEOTIDE SEQUENCE [LARGE SCALE GENOMIC DNA]</scope>
    <source>
        <strain evidence="2">TBRC 5781</strain>
    </source>
</reference>
<evidence type="ECO:0000313" key="1">
    <source>
        <dbReference type="EMBL" id="MFC3968240.1"/>
    </source>
</evidence>